<dbReference type="InterPro" id="IPR008949">
    <property type="entry name" value="Isoprenoid_synthase_dom_sf"/>
</dbReference>
<dbReference type="Gene3D" id="1.50.10.130">
    <property type="entry name" value="Terpene synthase, N-terminal domain"/>
    <property type="match status" value="1"/>
</dbReference>
<keyword evidence="2" id="KW-1185">Reference proteome</keyword>
<organism evidence="1 2">
    <name type="scientific">Penstemon davidsonii</name>
    <dbReference type="NCBI Taxonomy" id="160366"/>
    <lineage>
        <taxon>Eukaryota</taxon>
        <taxon>Viridiplantae</taxon>
        <taxon>Streptophyta</taxon>
        <taxon>Embryophyta</taxon>
        <taxon>Tracheophyta</taxon>
        <taxon>Spermatophyta</taxon>
        <taxon>Magnoliopsida</taxon>
        <taxon>eudicotyledons</taxon>
        <taxon>Gunneridae</taxon>
        <taxon>Pentapetalae</taxon>
        <taxon>asterids</taxon>
        <taxon>lamiids</taxon>
        <taxon>Lamiales</taxon>
        <taxon>Plantaginaceae</taxon>
        <taxon>Cheloneae</taxon>
        <taxon>Penstemon</taxon>
    </lineage>
</organism>
<protein>
    <submittedName>
        <fullName evidence="1">Uncharacterized protein</fullName>
    </submittedName>
</protein>
<dbReference type="SUPFAM" id="SSF48239">
    <property type="entry name" value="Terpenoid cyclases/Protein prenyltransferases"/>
    <property type="match status" value="1"/>
</dbReference>
<proteinExistence type="predicted"/>
<reference evidence="1 2" key="1">
    <citation type="journal article" date="2023" name="bioRxiv">
        <title>Genome report: Whole genome sequence and annotation of Penstemon davidsonii.</title>
        <authorList>
            <person name="Ostevik K.L."/>
            <person name="Alabady M."/>
            <person name="Zhang M."/>
            <person name="Rausher M.D."/>
        </authorList>
    </citation>
    <scope>NUCLEOTIDE SEQUENCE [LARGE SCALE GENOMIC DNA]</scope>
    <source>
        <strain evidence="1">DNT005</strain>
        <tissue evidence="1">Whole leaf</tissue>
    </source>
</reference>
<gene>
    <name evidence="1" type="ORF">RD792_008120</name>
</gene>
<dbReference type="InterPro" id="IPR036965">
    <property type="entry name" value="Terpene_synth_N_sf"/>
</dbReference>
<evidence type="ECO:0000313" key="1">
    <source>
        <dbReference type="EMBL" id="KAK4485478.1"/>
    </source>
</evidence>
<dbReference type="EMBL" id="JAYDYQ010002533">
    <property type="protein sequence ID" value="KAK4485478.1"/>
    <property type="molecule type" value="Genomic_DNA"/>
</dbReference>
<evidence type="ECO:0000313" key="2">
    <source>
        <dbReference type="Proteomes" id="UP001291926"/>
    </source>
</evidence>
<dbReference type="Gene3D" id="1.10.600.10">
    <property type="entry name" value="Farnesyl Diphosphate Synthase"/>
    <property type="match status" value="1"/>
</dbReference>
<name>A0ABR0D896_9LAMI</name>
<sequence length="184" mass="21212">MVESIKQQVRDSDFARRNANYKANIWDYEHLQSLTNQYDEEKCKREMEALKVEVSSILCAVENPLYYKLELIDEMNKFALSHYFEKDIFERVSPPSSAHLRPLLTSAASSSITRRQQTFVSLPPSAHLRRQHTFVSPPPSAHLRRQLLRSLAVSFRVLCHLLHAIPQVTIMTAQVKAAVVPLQR</sequence>
<dbReference type="Proteomes" id="UP001291926">
    <property type="component" value="Unassembled WGS sequence"/>
</dbReference>
<accession>A0ABR0D896</accession>
<dbReference type="InterPro" id="IPR008930">
    <property type="entry name" value="Terpenoid_cyclase/PrenylTrfase"/>
</dbReference>
<comment type="caution">
    <text evidence="1">The sequence shown here is derived from an EMBL/GenBank/DDBJ whole genome shotgun (WGS) entry which is preliminary data.</text>
</comment>